<keyword evidence="7" id="KW-0378">Hydrolase</keyword>
<evidence type="ECO:0000256" key="8">
    <source>
        <dbReference type="ARBA" id="ARBA00022825"/>
    </source>
</evidence>
<dbReference type="Pfam" id="PF17820">
    <property type="entry name" value="PDZ_6"/>
    <property type="match status" value="1"/>
</dbReference>
<feature type="binding site" evidence="10">
    <location>
        <position position="140"/>
    </location>
    <ligand>
        <name>substrate</name>
    </ligand>
</feature>
<evidence type="ECO:0000313" key="13">
    <source>
        <dbReference type="EMBL" id="SCZ52323.1"/>
    </source>
</evidence>
<dbReference type="NCBIfam" id="TIGR02037">
    <property type="entry name" value="degP_htrA_DO"/>
    <property type="match status" value="1"/>
</dbReference>
<keyword evidence="3 13" id="KW-0645">Protease</keyword>
<evidence type="ECO:0000256" key="6">
    <source>
        <dbReference type="ARBA" id="ARBA00022764"/>
    </source>
</evidence>
<dbReference type="STRING" id="415747.SAMN03097708_00726"/>
<evidence type="ECO:0000259" key="12">
    <source>
        <dbReference type="PROSITE" id="PS50106"/>
    </source>
</evidence>
<feature type="domain" description="PDZ" evidence="12">
    <location>
        <begin position="258"/>
        <end position="349"/>
    </location>
</feature>
<dbReference type="Gene3D" id="2.30.42.10">
    <property type="match status" value="2"/>
</dbReference>
<feature type="binding site" evidence="10">
    <location>
        <position position="110"/>
    </location>
    <ligand>
        <name>substrate</name>
    </ligand>
</feature>
<comment type="subcellular location">
    <subcellularLocation>
        <location evidence="1">Periplasm</location>
    </subcellularLocation>
</comment>
<feature type="signal peptide" evidence="11">
    <location>
        <begin position="1"/>
        <end position="26"/>
    </location>
</feature>
<feature type="active site" description="Charge relay system" evidence="9">
    <location>
        <position position="140"/>
    </location>
</feature>
<dbReference type="InterPro" id="IPR001478">
    <property type="entry name" value="PDZ"/>
</dbReference>
<dbReference type="CDD" id="cd10839">
    <property type="entry name" value="cpPDZ1_DegP-like"/>
    <property type="match status" value="1"/>
</dbReference>
<feature type="chain" id="PRO_5039712910" evidence="11">
    <location>
        <begin position="27"/>
        <end position="458"/>
    </location>
</feature>
<keyword evidence="4 11" id="KW-0732">Signal</keyword>
<dbReference type="EMBL" id="FMWD01000002">
    <property type="protein sequence ID" value="SCZ52323.1"/>
    <property type="molecule type" value="Genomic_DNA"/>
</dbReference>
<keyword evidence="8" id="KW-0720">Serine protease</keyword>
<dbReference type="InterPro" id="IPR001940">
    <property type="entry name" value="Peptidase_S1C"/>
</dbReference>
<dbReference type="InterPro" id="IPR009003">
    <property type="entry name" value="Peptidase_S1_PA"/>
</dbReference>
<dbReference type="PROSITE" id="PS50106">
    <property type="entry name" value="PDZ"/>
    <property type="match status" value="2"/>
</dbReference>
<feature type="domain" description="PDZ" evidence="12">
    <location>
        <begin position="386"/>
        <end position="450"/>
    </location>
</feature>
<evidence type="ECO:0000256" key="9">
    <source>
        <dbReference type="PIRSR" id="PIRSR611782-1"/>
    </source>
</evidence>
<dbReference type="PANTHER" id="PTHR22939">
    <property type="entry name" value="SERINE PROTEASE FAMILY S1C HTRA-RELATED"/>
    <property type="match status" value="1"/>
</dbReference>
<dbReference type="Pfam" id="PF13180">
    <property type="entry name" value="PDZ_2"/>
    <property type="match status" value="1"/>
</dbReference>
<dbReference type="PRINTS" id="PR00834">
    <property type="entry name" value="PROTEASES2C"/>
</dbReference>
<dbReference type="SUPFAM" id="SSF50156">
    <property type="entry name" value="PDZ domain-like"/>
    <property type="match status" value="2"/>
</dbReference>
<dbReference type="AlphaFoldDB" id="A0A1G5PS77"/>
<comment type="similarity">
    <text evidence="2">Belongs to the peptidase S1C family.</text>
</comment>
<accession>A0A1G5PS77</accession>
<evidence type="ECO:0000256" key="2">
    <source>
        <dbReference type="ARBA" id="ARBA00010541"/>
    </source>
</evidence>
<dbReference type="InterPro" id="IPR036034">
    <property type="entry name" value="PDZ_sf"/>
</dbReference>
<keyword evidence="14" id="KW-1185">Reference proteome</keyword>
<dbReference type="OrthoDB" id="9758917at2"/>
<keyword evidence="5" id="KW-0677">Repeat</keyword>
<feature type="active site" description="Charge relay system" evidence="9">
    <location>
        <position position="214"/>
    </location>
</feature>
<evidence type="ECO:0000256" key="7">
    <source>
        <dbReference type="ARBA" id="ARBA00022801"/>
    </source>
</evidence>
<evidence type="ECO:0000256" key="1">
    <source>
        <dbReference type="ARBA" id="ARBA00004418"/>
    </source>
</evidence>
<dbReference type="GO" id="GO:0042597">
    <property type="term" value="C:periplasmic space"/>
    <property type="evidence" value="ECO:0007669"/>
    <property type="project" value="UniProtKB-SubCell"/>
</dbReference>
<evidence type="ECO:0000256" key="10">
    <source>
        <dbReference type="PIRSR" id="PIRSR611782-2"/>
    </source>
</evidence>
<evidence type="ECO:0000256" key="11">
    <source>
        <dbReference type="SAM" id="SignalP"/>
    </source>
</evidence>
<dbReference type="Gene3D" id="2.40.10.120">
    <property type="match status" value="1"/>
</dbReference>
<organism evidence="13 14">
    <name type="scientific">Thiohalomonas denitrificans</name>
    <dbReference type="NCBI Taxonomy" id="415747"/>
    <lineage>
        <taxon>Bacteria</taxon>
        <taxon>Pseudomonadati</taxon>
        <taxon>Pseudomonadota</taxon>
        <taxon>Gammaproteobacteria</taxon>
        <taxon>Thiohalomonadales</taxon>
        <taxon>Thiohalomonadaceae</taxon>
        <taxon>Thiohalomonas</taxon>
    </lineage>
</organism>
<feature type="active site" description="Charge relay system" evidence="9">
    <location>
        <position position="110"/>
    </location>
</feature>
<gene>
    <name evidence="13" type="ORF">SAMN03097708_00726</name>
</gene>
<evidence type="ECO:0000256" key="4">
    <source>
        <dbReference type="ARBA" id="ARBA00022729"/>
    </source>
</evidence>
<dbReference type="FunFam" id="2.40.10.10:FF:000001">
    <property type="entry name" value="Periplasmic serine protease DegS"/>
    <property type="match status" value="1"/>
</dbReference>
<dbReference type="GO" id="GO:0006508">
    <property type="term" value="P:proteolysis"/>
    <property type="evidence" value="ECO:0007669"/>
    <property type="project" value="UniProtKB-KW"/>
</dbReference>
<dbReference type="Proteomes" id="UP000199648">
    <property type="component" value="Unassembled WGS sequence"/>
</dbReference>
<dbReference type="SUPFAM" id="SSF50494">
    <property type="entry name" value="Trypsin-like serine proteases"/>
    <property type="match status" value="1"/>
</dbReference>
<dbReference type="SMART" id="SM00228">
    <property type="entry name" value="PDZ"/>
    <property type="match status" value="2"/>
</dbReference>
<dbReference type="InterPro" id="IPR011782">
    <property type="entry name" value="Pept_S1C_Do"/>
</dbReference>
<feature type="binding site" evidence="10">
    <location>
        <begin position="212"/>
        <end position="214"/>
    </location>
    <ligand>
        <name>substrate</name>
    </ligand>
</feature>
<dbReference type="Pfam" id="PF13365">
    <property type="entry name" value="Trypsin_2"/>
    <property type="match status" value="1"/>
</dbReference>
<dbReference type="InterPro" id="IPR041489">
    <property type="entry name" value="PDZ_6"/>
</dbReference>
<proteinExistence type="inferred from homology"/>
<protein>
    <submittedName>
        <fullName evidence="13">Serine protease Do</fullName>
    </submittedName>
</protein>
<evidence type="ECO:0000256" key="5">
    <source>
        <dbReference type="ARBA" id="ARBA00022737"/>
    </source>
</evidence>
<evidence type="ECO:0000313" key="14">
    <source>
        <dbReference type="Proteomes" id="UP000199648"/>
    </source>
</evidence>
<dbReference type="GO" id="GO:0004252">
    <property type="term" value="F:serine-type endopeptidase activity"/>
    <property type="evidence" value="ECO:0007669"/>
    <property type="project" value="InterPro"/>
</dbReference>
<reference evidence="13 14" key="1">
    <citation type="submission" date="2016-10" db="EMBL/GenBank/DDBJ databases">
        <authorList>
            <person name="de Groot N.N."/>
        </authorList>
    </citation>
    <scope>NUCLEOTIDE SEQUENCE [LARGE SCALE GENOMIC DNA]</scope>
    <source>
        <strain evidence="13 14">HLD2</strain>
    </source>
</reference>
<evidence type="ECO:0000256" key="3">
    <source>
        <dbReference type="ARBA" id="ARBA00022670"/>
    </source>
</evidence>
<sequence length="458" mass="48651">MKRIFQAAFTTAVLLAFVSTPQSVTAALPASDSQGEPLPTLAPMIERTVPAVVNIFTRTRVPQRQHPLFSDPFFRHFFDVPEQPRERYTQSLGSGVIIDAENGYVVTNHHVIARAVEIAVNLQDGRTLQAELVGSDPDSDLAVLRVEQDGLTALPFADSDQLRVGDFVVAIGNPFGLGQTVTSGMVSALSRSGLGIEGYEDFIQTDASINPGNSGGALVNLRGELVGINTAILSQSGGNIGIGFAIPINMAREITEQLVEYGEVRRGHLGAQAQDLTPELAQAFGLENRPGAVVTRVAPDSPAAKAGLQAGDVLVAVNGRPVRSATDVRNAIGLLRIDQRVNLKVVRNGETRTLEAVIREPATAAVQAGKLHPRLAGASFGNLPEGSRLAGKVEGVLVTEVDRSKAAWKAGLRPGDVITQANRQSVTNLQELERAVKGSNSLLLNIVRGNGALYLLIR</sequence>
<dbReference type="PANTHER" id="PTHR22939:SF129">
    <property type="entry name" value="SERINE PROTEASE HTRA2, MITOCHONDRIAL"/>
    <property type="match status" value="1"/>
</dbReference>
<keyword evidence="6" id="KW-0574">Periplasm</keyword>
<name>A0A1G5PS77_9GAMM</name>